<comment type="pathway">
    <text evidence="1 9">Cell wall biogenesis; peptidoglycan biosynthesis.</text>
</comment>
<feature type="domain" description="L,D-TPase catalytic" evidence="10">
    <location>
        <begin position="69"/>
        <end position="202"/>
    </location>
</feature>
<evidence type="ECO:0000256" key="9">
    <source>
        <dbReference type="PROSITE-ProRule" id="PRU01373"/>
    </source>
</evidence>
<reference evidence="11 12" key="1">
    <citation type="submission" date="2024-06" db="EMBL/GenBank/DDBJ databases">
        <authorList>
            <person name="Kim D.-U."/>
        </authorList>
    </citation>
    <scope>NUCLEOTIDE SEQUENCE [LARGE SCALE GENOMIC DNA]</scope>
    <source>
        <strain evidence="11 12">KACC15460</strain>
    </source>
</reference>
<dbReference type="Pfam" id="PF03734">
    <property type="entry name" value="YkuD"/>
    <property type="match status" value="1"/>
</dbReference>
<dbReference type="Proteomes" id="UP001548832">
    <property type="component" value="Unassembled WGS sequence"/>
</dbReference>
<comment type="caution">
    <text evidence="11">The sequence shown here is derived from an EMBL/GenBank/DDBJ whole genome shotgun (WGS) entry which is preliminary data.</text>
</comment>
<dbReference type="PANTHER" id="PTHR30582:SF24">
    <property type="entry name" value="L,D-TRANSPEPTIDASE ERFK_SRFK-RELATED"/>
    <property type="match status" value="1"/>
</dbReference>
<evidence type="ECO:0000256" key="6">
    <source>
        <dbReference type="ARBA" id="ARBA00022960"/>
    </source>
</evidence>
<keyword evidence="8 9" id="KW-0961">Cell wall biogenesis/degradation</keyword>
<evidence type="ECO:0000256" key="8">
    <source>
        <dbReference type="ARBA" id="ARBA00023316"/>
    </source>
</evidence>
<keyword evidence="4 11" id="KW-0808">Transferase</keyword>
<keyword evidence="3" id="KW-0328">Glycosyltransferase</keyword>
<dbReference type="EC" id="2.3.2.-" evidence="11"/>
<keyword evidence="11" id="KW-0012">Acyltransferase</keyword>
<evidence type="ECO:0000256" key="1">
    <source>
        <dbReference type="ARBA" id="ARBA00004752"/>
    </source>
</evidence>
<dbReference type="InterPro" id="IPR050979">
    <property type="entry name" value="LD-transpeptidase"/>
</dbReference>
<dbReference type="InterPro" id="IPR038063">
    <property type="entry name" value="Transpep_catalytic_dom"/>
</dbReference>
<evidence type="ECO:0000313" key="11">
    <source>
        <dbReference type="EMBL" id="MET2829839.1"/>
    </source>
</evidence>
<gene>
    <name evidence="11" type="ORF">ABVQ20_22965</name>
</gene>
<sequence length="202" mass="22781">MVNSLNRRSVIVGGISFLALFGRAEASQKSWYIGRIPDKPFDIPLVDKARVPQHLHRQMVPYSGKESPGTILINKQERFLYYVEDAGRAIRFGIAVGRDGQRWSGEAIVGRRAKWPTWTPTANMRRRNPSLPQRVPGGPNNPLGARALYLYRNGRDTLYRIHGTNEPWTIGKAASSGCIRMLNEHIFELYGTVRNGARVIVL</sequence>
<feature type="active site" description="Proton donor/acceptor" evidence="9">
    <location>
        <position position="162"/>
    </location>
</feature>
<dbReference type="Gene3D" id="2.40.440.10">
    <property type="entry name" value="L,D-transpeptidase catalytic domain-like"/>
    <property type="match status" value="1"/>
</dbReference>
<protein>
    <submittedName>
        <fullName evidence="11">L,D-transpeptidase</fullName>
        <ecNumber evidence="11">2.3.2.-</ecNumber>
    </submittedName>
</protein>
<dbReference type="GO" id="GO:0016746">
    <property type="term" value="F:acyltransferase activity"/>
    <property type="evidence" value="ECO:0007669"/>
    <property type="project" value="UniProtKB-KW"/>
</dbReference>
<dbReference type="CDD" id="cd16913">
    <property type="entry name" value="YkuD_like"/>
    <property type="match status" value="1"/>
</dbReference>
<dbReference type="InterPro" id="IPR005490">
    <property type="entry name" value="LD_TPept_cat_dom"/>
</dbReference>
<evidence type="ECO:0000256" key="5">
    <source>
        <dbReference type="ARBA" id="ARBA00022801"/>
    </source>
</evidence>
<keyword evidence="7 9" id="KW-0573">Peptidoglycan synthesis</keyword>
<dbReference type="EMBL" id="JBEWSZ010000001">
    <property type="protein sequence ID" value="MET2829839.1"/>
    <property type="molecule type" value="Genomic_DNA"/>
</dbReference>
<dbReference type="RefSeq" id="WP_354461755.1">
    <property type="nucleotide sequence ID" value="NZ_JBEWSZ010000001.1"/>
</dbReference>
<comment type="similarity">
    <text evidence="2">Belongs to the YkuD family.</text>
</comment>
<accession>A0ABV2DIF1</accession>
<keyword evidence="12" id="KW-1185">Reference proteome</keyword>
<dbReference type="PROSITE" id="PS52029">
    <property type="entry name" value="LD_TPASE"/>
    <property type="match status" value="1"/>
</dbReference>
<evidence type="ECO:0000256" key="3">
    <source>
        <dbReference type="ARBA" id="ARBA00022676"/>
    </source>
</evidence>
<dbReference type="SUPFAM" id="SSF141523">
    <property type="entry name" value="L,D-transpeptidase catalytic domain-like"/>
    <property type="match status" value="1"/>
</dbReference>
<evidence type="ECO:0000256" key="4">
    <source>
        <dbReference type="ARBA" id="ARBA00022679"/>
    </source>
</evidence>
<organism evidence="11 12">
    <name type="scientific">Mesorhizobium shangrilense</name>
    <dbReference type="NCBI Taxonomy" id="460060"/>
    <lineage>
        <taxon>Bacteria</taxon>
        <taxon>Pseudomonadati</taxon>
        <taxon>Pseudomonadota</taxon>
        <taxon>Alphaproteobacteria</taxon>
        <taxon>Hyphomicrobiales</taxon>
        <taxon>Phyllobacteriaceae</taxon>
        <taxon>Mesorhizobium</taxon>
    </lineage>
</organism>
<evidence type="ECO:0000259" key="10">
    <source>
        <dbReference type="PROSITE" id="PS52029"/>
    </source>
</evidence>
<name>A0ABV2DIF1_9HYPH</name>
<dbReference type="PANTHER" id="PTHR30582">
    <property type="entry name" value="L,D-TRANSPEPTIDASE"/>
    <property type="match status" value="1"/>
</dbReference>
<feature type="active site" description="Nucleophile" evidence="9">
    <location>
        <position position="178"/>
    </location>
</feature>
<keyword evidence="6 9" id="KW-0133">Cell shape</keyword>
<evidence type="ECO:0000256" key="2">
    <source>
        <dbReference type="ARBA" id="ARBA00005992"/>
    </source>
</evidence>
<proteinExistence type="inferred from homology"/>
<evidence type="ECO:0000256" key="7">
    <source>
        <dbReference type="ARBA" id="ARBA00022984"/>
    </source>
</evidence>
<evidence type="ECO:0000313" key="12">
    <source>
        <dbReference type="Proteomes" id="UP001548832"/>
    </source>
</evidence>
<keyword evidence="5" id="KW-0378">Hydrolase</keyword>